<evidence type="ECO:0000256" key="1">
    <source>
        <dbReference type="SAM" id="MobiDB-lite"/>
    </source>
</evidence>
<sequence length="493" mass="52759">MAEPLPGTALWIDQVAEAIRSGADRVLLTSAHDPADRGWTGRELARRIAGAAGLLDEAHCPTATTLPALLSTNPESMALAVAGAATGRPLAPLSPRLTLHELAGQLSGLDSDFLLCEPESLDVGRALARQCDRRLLVTAPLPVPSSGMSLQAGHDDTAFVLHTSGTTGRARRVDIRQDRMGMRATLNARLMRLGPDSIICISSPFHHVGGLGALAVALAAGSRIVTFRGFSVEAWAGLRRFGVTHAQAVPSMIEMLLRAGTFALPTLRLLQYGAAPIHPDTLRRATAALPGADFVNLFGQTEGAPLTCLTPEDHRRAIRGDEVLLRSVGRPIDEVELVIHEPDAAGVGEVRVRGAHLFRPEADGWLHTGDLGRLDDRGYLYLVGRKGDMIIRGGENVYPLEVEQALARHDEVQEAAVVGVPDLRVGEMVKAFVVPRDPADPPDPQELRSFAREVLAGFKVPELWEFLPELPRNPNGKVLRRALTGPGGGGDDT</sequence>
<protein>
    <submittedName>
        <fullName evidence="4">Fatty acid--CoA ligase family protein</fullName>
    </submittedName>
</protein>
<dbReference type="Pfam" id="PF00501">
    <property type="entry name" value="AMP-binding"/>
    <property type="match status" value="1"/>
</dbReference>
<dbReference type="PANTHER" id="PTHR43201">
    <property type="entry name" value="ACYL-COA SYNTHETASE"/>
    <property type="match status" value="1"/>
</dbReference>
<dbReference type="InterPro" id="IPR042099">
    <property type="entry name" value="ANL_N_sf"/>
</dbReference>
<dbReference type="Proteomes" id="UP001432062">
    <property type="component" value="Chromosome"/>
</dbReference>
<feature type="region of interest" description="Disordered" evidence="1">
    <location>
        <begin position="472"/>
        <end position="493"/>
    </location>
</feature>
<dbReference type="PROSITE" id="PS00455">
    <property type="entry name" value="AMP_BINDING"/>
    <property type="match status" value="1"/>
</dbReference>
<dbReference type="InterPro" id="IPR000873">
    <property type="entry name" value="AMP-dep_synth/lig_dom"/>
</dbReference>
<organism evidence="4 5">
    <name type="scientific">Nocardia vinacea</name>
    <dbReference type="NCBI Taxonomy" id="96468"/>
    <lineage>
        <taxon>Bacteria</taxon>
        <taxon>Bacillati</taxon>
        <taxon>Actinomycetota</taxon>
        <taxon>Actinomycetes</taxon>
        <taxon>Mycobacteriales</taxon>
        <taxon>Nocardiaceae</taxon>
        <taxon>Nocardia</taxon>
    </lineage>
</organism>
<dbReference type="Gene3D" id="3.30.300.30">
    <property type="match status" value="1"/>
</dbReference>
<evidence type="ECO:0000259" key="3">
    <source>
        <dbReference type="Pfam" id="PF13193"/>
    </source>
</evidence>
<name>A0ABZ1YQZ0_9NOCA</name>
<dbReference type="Pfam" id="PF13193">
    <property type="entry name" value="AMP-binding_C"/>
    <property type="match status" value="1"/>
</dbReference>
<keyword evidence="5" id="KW-1185">Reference proteome</keyword>
<accession>A0ABZ1YQZ0</accession>
<dbReference type="InterPro" id="IPR025110">
    <property type="entry name" value="AMP-bd_C"/>
</dbReference>
<evidence type="ECO:0000313" key="5">
    <source>
        <dbReference type="Proteomes" id="UP001432062"/>
    </source>
</evidence>
<evidence type="ECO:0000313" key="4">
    <source>
        <dbReference type="EMBL" id="WUV45677.1"/>
    </source>
</evidence>
<dbReference type="GO" id="GO:0016874">
    <property type="term" value="F:ligase activity"/>
    <property type="evidence" value="ECO:0007669"/>
    <property type="project" value="UniProtKB-KW"/>
</dbReference>
<dbReference type="PANTHER" id="PTHR43201:SF32">
    <property type="entry name" value="2-SUCCINYLBENZOATE--COA LIGASE, CHLOROPLASTIC_PEROXISOMAL"/>
    <property type="match status" value="1"/>
</dbReference>
<dbReference type="RefSeq" id="WP_329409139.1">
    <property type="nucleotide sequence ID" value="NZ_CP109441.1"/>
</dbReference>
<dbReference type="SUPFAM" id="SSF56801">
    <property type="entry name" value="Acetyl-CoA synthetase-like"/>
    <property type="match status" value="1"/>
</dbReference>
<reference evidence="4" key="1">
    <citation type="submission" date="2022-10" db="EMBL/GenBank/DDBJ databases">
        <title>The complete genomes of actinobacterial strains from the NBC collection.</title>
        <authorList>
            <person name="Joergensen T.S."/>
            <person name="Alvarez Arevalo M."/>
            <person name="Sterndorff E.B."/>
            <person name="Faurdal D."/>
            <person name="Vuksanovic O."/>
            <person name="Mourched A.-S."/>
            <person name="Charusanti P."/>
            <person name="Shaw S."/>
            <person name="Blin K."/>
            <person name="Weber T."/>
        </authorList>
    </citation>
    <scope>NUCLEOTIDE SEQUENCE</scope>
    <source>
        <strain evidence="4">NBC_01482</strain>
    </source>
</reference>
<evidence type="ECO:0000259" key="2">
    <source>
        <dbReference type="Pfam" id="PF00501"/>
    </source>
</evidence>
<dbReference type="InterPro" id="IPR020845">
    <property type="entry name" value="AMP-binding_CS"/>
</dbReference>
<dbReference type="EMBL" id="CP109441">
    <property type="protein sequence ID" value="WUV45677.1"/>
    <property type="molecule type" value="Genomic_DNA"/>
</dbReference>
<keyword evidence="4" id="KW-0436">Ligase</keyword>
<dbReference type="InterPro" id="IPR045851">
    <property type="entry name" value="AMP-bd_C_sf"/>
</dbReference>
<proteinExistence type="predicted"/>
<feature type="domain" description="AMP-dependent synthetase/ligase" evidence="2">
    <location>
        <begin position="23"/>
        <end position="359"/>
    </location>
</feature>
<feature type="domain" description="AMP-binding enzyme C-terminal" evidence="3">
    <location>
        <begin position="401"/>
        <end position="477"/>
    </location>
</feature>
<gene>
    <name evidence="4" type="ORF">OG563_42410</name>
</gene>
<dbReference type="Gene3D" id="3.40.50.12780">
    <property type="entry name" value="N-terminal domain of ligase-like"/>
    <property type="match status" value="1"/>
</dbReference>
<dbReference type="CDD" id="cd04433">
    <property type="entry name" value="AFD_class_I"/>
    <property type="match status" value="1"/>
</dbReference>